<dbReference type="Proteomes" id="UP000274756">
    <property type="component" value="Unassembled WGS sequence"/>
</dbReference>
<reference evidence="12" key="1">
    <citation type="submission" date="2017-02" db="UniProtKB">
        <authorList>
            <consortium name="WormBaseParasite"/>
        </authorList>
    </citation>
    <scope>IDENTIFICATION</scope>
</reference>
<feature type="transmembrane region" description="Helical" evidence="7">
    <location>
        <begin position="99"/>
        <end position="122"/>
    </location>
</feature>
<feature type="region of interest" description="Disordered" evidence="8">
    <location>
        <begin position="224"/>
        <end position="247"/>
    </location>
</feature>
<dbReference type="EMBL" id="UYYG01000012">
    <property type="protein sequence ID" value="VDN51052.1"/>
    <property type="molecule type" value="Genomic_DNA"/>
</dbReference>
<evidence type="ECO:0000256" key="4">
    <source>
        <dbReference type="ARBA" id="ARBA00022824"/>
    </source>
</evidence>
<dbReference type="AlphaFoldDB" id="A0A0N4UF87"/>
<gene>
    <name evidence="9" type="ORF">DME_LOCUS1025</name>
</gene>
<dbReference type="OrthoDB" id="19102at2759"/>
<dbReference type="InterPro" id="IPR035952">
    <property type="entry name" value="Rhomboid-like_sf"/>
</dbReference>
<evidence type="ECO:0000256" key="7">
    <source>
        <dbReference type="RuleBase" id="RU363059"/>
    </source>
</evidence>
<sequence length="247" mass="28771">MSEFGDWYRSIPEITKYWFTGSTVLPLLGRIGFLSAYYMLLEWNLFFYKFQIWRPITALFFYPITPNTGFHWLLMLYFLYNYSKSLETGIFDSRPADYLFLLIFNWILCTILSLAAGVYFLLDSMVLSVLYIWCQLNKDQIVQFWFGSQFRAMYLPWILIGFNLILRGNVMAELIGILVGHSYYFVMFKYPQDFGGRTFFTTPQILYDWFPSRVGGVHGFGSAPSNRRPETGGGGHVWGQGRTLGGN</sequence>
<keyword evidence="6 7" id="KW-0472">Membrane</keyword>
<dbReference type="WBParaSite" id="DME_0000608601-mRNA-1">
    <property type="protein sequence ID" value="DME_0000608601-mRNA-1"/>
    <property type="gene ID" value="DME_0000608601"/>
</dbReference>
<evidence type="ECO:0000256" key="2">
    <source>
        <dbReference type="ARBA" id="ARBA00008917"/>
    </source>
</evidence>
<feature type="compositionally biased region" description="Gly residues" evidence="8">
    <location>
        <begin position="231"/>
        <end position="247"/>
    </location>
</feature>
<evidence type="ECO:0000256" key="1">
    <source>
        <dbReference type="ARBA" id="ARBA00004477"/>
    </source>
</evidence>
<accession>A0A0N4UF87</accession>
<evidence type="ECO:0000313" key="12">
    <source>
        <dbReference type="WBParaSite" id="DME_0000608601-mRNA-1"/>
    </source>
</evidence>
<comment type="similarity">
    <text evidence="2 7">Belongs to the derlin family.</text>
</comment>
<comment type="function">
    <text evidence="7">May be involved in the degradation of misfolded endoplasmic reticulum (ER) luminal proteins.</text>
</comment>
<feature type="transmembrane region" description="Helical" evidence="7">
    <location>
        <begin position="154"/>
        <end position="179"/>
    </location>
</feature>
<dbReference type="InterPro" id="IPR007599">
    <property type="entry name" value="DER1"/>
</dbReference>
<evidence type="ECO:0000256" key="8">
    <source>
        <dbReference type="SAM" id="MobiDB-lite"/>
    </source>
</evidence>
<protein>
    <recommendedName>
        <fullName evidence="7">Derlin</fullName>
    </recommendedName>
</protein>
<organism evidence="10 12">
    <name type="scientific">Dracunculus medinensis</name>
    <name type="common">Guinea worm</name>
    <dbReference type="NCBI Taxonomy" id="318479"/>
    <lineage>
        <taxon>Eukaryota</taxon>
        <taxon>Metazoa</taxon>
        <taxon>Ecdysozoa</taxon>
        <taxon>Nematoda</taxon>
        <taxon>Chromadorea</taxon>
        <taxon>Rhabditida</taxon>
        <taxon>Spirurina</taxon>
        <taxon>Dracunculoidea</taxon>
        <taxon>Dracunculidae</taxon>
        <taxon>Dracunculus</taxon>
    </lineage>
</organism>
<dbReference type="STRING" id="318479.A0A0N4UF87"/>
<evidence type="ECO:0000256" key="6">
    <source>
        <dbReference type="ARBA" id="ARBA00023136"/>
    </source>
</evidence>
<keyword evidence="5 7" id="KW-1133">Transmembrane helix</keyword>
<feature type="transmembrane region" description="Helical" evidence="7">
    <location>
        <begin position="60"/>
        <end position="79"/>
    </location>
</feature>
<evidence type="ECO:0000256" key="5">
    <source>
        <dbReference type="ARBA" id="ARBA00022989"/>
    </source>
</evidence>
<proteinExistence type="inferred from homology"/>
<keyword evidence="11" id="KW-1185">Reference proteome</keyword>
<name>A0A0N4UF87_DRAME</name>
<dbReference type="GO" id="GO:0006950">
    <property type="term" value="P:response to stress"/>
    <property type="evidence" value="ECO:0007669"/>
    <property type="project" value="UniProtKB-ARBA"/>
</dbReference>
<reference evidence="9 11" key="2">
    <citation type="submission" date="2018-11" db="EMBL/GenBank/DDBJ databases">
        <authorList>
            <consortium name="Pathogen Informatics"/>
        </authorList>
    </citation>
    <scope>NUCLEOTIDE SEQUENCE [LARGE SCALE GENOMIC DNA]</scope>
</reference>
<evidence type="ECO:0000313" key="11">
    <source>
        <dbReference type="Proteomes" id="UP000274756"/>
    </source>
</evidence>
<comment type="subcellular location">
    <subcellularLocation>
        <location evidence="1 7">Endoplasmic reticulum membrane</location>
        <topology evidence="1 7">Multi-pass membrane protein</topology>
    </subcellularLocation>
</comment>
<keyword evidence="3 7" id="KW-0812">Transmembrane</keyword>
<dbReference type="Proteomes" id="UP000038040">
    <property type="component" value="Unplaced"/>
</dbReference>
<keyword evidence="4 7" id="KW-0256">Endoplasmic reticulum</keyword>
<dbReference type="SUPFAM" id="SSF144091">
    <property type="entry name" value="Rhomboid-like"/>
    <property type="match status" value="1"/>
</dbReference>
<evidence type="ECO:0000256" key="3">
    <source>
        <dbReference type="ARBA" id="ARBA00022692"/>
    </source>
</evidence>
<dbReference type="PANTHER" id="PTHR11009">
    <property type="entry name" value="DER1-LIKE PROTEIN, DERLIN"/>
    <property type="match status" value="1"/>
</dbReference>
<evidence type="ECO:0000313" key="10">
    <source>
        <dbReference type="Proteomes" id="UP000038040"/>
    </source>
</evidence>
<feature type="transmembrane region" description="Helical" evidence="7">
    <location>
        <begin position="17"/>
        <end position="40"/>
    </location>
</feature>
<dbReference type="GO" id="GO:0005789">
    <property type="term" value="C:endoplasmic reticulum membrane"/>
    <property type="evidence" value="ECO:0007669"/>
    <property type="project" value="UniProtKB-SubCell"/>
</dbReference>
<dbReference type="Pfam" id="PF04511">
    <property type="entry name" value="DER1"/>
    <property type="match status" value="1"/>
</dbReference>
<evidence type="ECO:0000313" key="9">
    <source>
        <dbReference type="EMBL" id="VDN51052.1"/>
    </source>
</evidence>